<feature type="compositionally biased region" description="Low complexity" evidence="8">
    <location>
        <begin position="211"/>
        <end position="232"/>
    </location>
</feature>
<comment type="subcellular location">
    <subcellularLocation>
        <location evidence="1">Membrane</location>
        <topology evidence="1">Multi-pass membrane protein</topology>
    </subcellularLocation>
</comment>
<dbReference type="InterPro" id="IPR036122">
    <property type="entry name" value="CaM-bd_dom_sf"/>
</dbReference>
<dbReference type="Gene3D" id="1.10.287.70">
    <property type="match status" value="1"/>
</dbReference>
<keyword evidence="11" id="KW-1185">Reference proteome</keyword>
<keyword evidence="6" id="KW-0472">Membrane</keyword>
<accession>A0AAV2IW98</accession>
<dbReference type="GO" id="GO:0005516">
    <property type="term" value="F:calmodulin binding"/>
    <property type="evidence" value="ECO:0007669"/>
    <property type="project" value="InterPro"/>
</dbReference>
<evidence type="ECO:0000259" key="9">
    <source>
        <dbReference type="Pfam" id="PF02888"/>
    </source>
</evidence>
<feature type="domain" description="Calmodulin-binding" evidence="9">
    <location>
        <begin position="117"/>
        <end position="143"/>
    </location>
</feature>
<keyword evidence="7" id="KW-0407">Ion channel</keyword>
<keyword evidence="2" id="KW-0813">Transport</keyword>
<dbReference type="EMBL" id="OZ035823">
    <property type="protein sequence ID" value="CAL1569521.1"/>
    <property type="molecule type" value="Genomic_DNA"/>
</dbReference>
<name>A0AAV2IW98_KNICA</name>
<reference evidence="10 11" key="1">
    <citation type="submission" date="2024-04" db="EMBL/GenBank/DDBJ databases">
        <authorList>
            <person name="Waldvogel A.-M."/>
            <person name="Schoenle A."/>
        </authorList>
    </citation>
    <scope>NUCLEOTIDE SEQUENCE [LARGE SCALE GENOMIC DNA]</scope>
</reference>
<evidence type="ECO:0000256" key="6">
    <source>
        <dbReference type="ARBA" id="ARBA00023136"/>
    </source>
</evidence>
<dbReference type="GO" id="GO:0016286">
    <property type="term" value="F:small conductance calcium-activated potassium channel activity"/>
    <property type="evidence" value="ECO:0007669"/>
    <property type="project" value="InterPro"/>
</dbReference>
<evidence type="ECO:0000256" key="4">
    <source>
        <dbReference type="ARBA" id="ARBA00022989"/>
    </source>
</evidence>
<evidence type="ECO:0000256" key="5">
    <source>
        <dbReference type="ARBA" id="ARBA00023065"/>
    </source>
</evidence>
<evidence type="ECO:0000256" key="8">
    <source>
        <dbReference type="SAM" id="MobiDB-lite"/>
    </source>
</evidence>
<keyword evidence="3" id="KW-0812">Transmembrane</keyword>
<evidence type="ECO:0000313" key="11">
    <source>
        <dbReference type="Proteomes" id="UP001497482"/>
    </source>
</evidence>
<organism evidence="10 11">
    <name type="scientific">Knipowitschia caucasica</name>
    <name type="common">Caucasian dwarf goby</name>
    <name type="synonym">Pomatoschistus caucasicus</name>
    <dbReference type="NCBI Taxonomy" id="637954"/>
    <lineage>
        <taxon>Eukaryota</taxon>
        <taxon>Metazoa</taxon>
        <taxon>Chordata</taxon>
        <taxon>Craniata</taxon>
        <taxon>Vertebrata</taxon>
        <taxon>Euteleostomi</taxon>
        <taxon>Actinopterygii</taxon>
        <taxon>Neopterygii</taxon>
        <taxon>Teleostei</taxon>
        <taxon>Neoteleostei</taxon>
        <taxon>Acanthomorphata</taxon>
        <taxon>Gobiaria</taxon>
        <taxon>Gobiiformes</taxon>
        <taxon>Gobioidei</taxon>
        <taxon>Gobiidae</taxon>
        <taxon>Gobiinae</taxon>
        <taxon>Knipowitschia</taxon>
    </lineage>
</organism>
<proteinExistence type="predicted"/>
<dbReference type="AlphaFoldDB" id="A0AAV2IW98"/>
<evidence type="ECO:0000256" key="7">
    <source>
        <dbReference type="ARBA" id="ARBA00023303"/>
    </source>
</evidence>
<dbReference type="Pfam" id="PF02888">
    <property type="entry name" value="CaMBD"/>
    <property type="match status" value="1"/>
</dbReference>
<dbReference type="SUPFAM" id="SSF81327">
    <property type="entry name" value="Small-conductance potassium channel"/>
    <property type="match status" value="1"/>
</dbReference>
<feature type="region of interest" description="Disordered" evidence="8">
    <location>
        <begin position="202"/>
        <end position="232"/>
    </location>
</feature>
<evidence type="ECO:0000256" key="2">
    <source>
        <dbReference type="ARBA" id="ARBA00022448"/>
    </source>
</evidence>
<keyword evidence="5" id="KW-0406">Ion transport</keyword>
<keyword evidence="4" id="KW-1133">Transmembrane helix</keyword>
<gene>
    <name evidence="10" type="ORF">KC01_LOCUS1948</name>
</gene>
<dbReference type="InterPro" id="IPR015449">
    <property type="entry name" value="K_chnl_Ca-activ_SK"/>
</dbReference>
<evidence type="ECO:0000313" key="10">
    <source>
        <dbReference type="EMBL" id="CAL1569521.1"/>
    </source>
</evidence>
<evidence type="ECO:0000256" key="1">
    <source>
        <dbReference type="ARBA" id="ARBA00004141"/>
    </source>
</evidence>
<dbReference type="InterPro" id="IPR004178">
    <property type="entry name" value="CaM-bd_dom"/>
</dbReference>
<sequence>MHQVPQGLSRYHMHQVPQGLSRYHMHQVPQGLSRYHMHQVPQGLSWYHMHQVTQGLSRYHRVSAGTTGSQQVPQGLSRYHRVSAGTTESQQVPQGLSRYHRVSAGTTGSQQVPQDLSRLRSVKMEQRKLNDQANSLVDLAKTQNIMYDMISDLNERGEDMDKRIGLLETKLETLLSNLQALPGLISQVISQQHRDFLEVQLQPYDKHSPERSQSVSRRRSSSTAPPTSSESS</sequence>
<dbReference type="PANTHER" id="PTHR10153">
    <property type="entry name" value="SMALL CONDUCTANCE CALCIUM-ACTIVATED POTASSIUM CHANNEL"/>
    <property type="match status" value="1"/>
</dbReference>
<protein>
    <recommendedName>
        <fullName evidence="9">Calmodulin-binding domain-containing protein</fullName>
    </recommendedName>
</protein>
<dbReference type="GO" id="GO:0016020">
    <property type="term" value="C:membrane"/>
    <property type="evidence" value="ECO:0007669"/>
    <property type="project" value="UniProtKB-SubCell"/>
</dbReference>
<evidence type="ECO:0000256" key="3">
    <source>
        <dbReference type="ARBA" id="ARBA00022692"/>
    </source>
</evidence>
<dbReference type="Proteomes" id="UP001497482">
    <property type="component" value="Chromosome 1"/>
</dbReference>